<dbReference type="InterPro" id="IPR017896">
    <property type="entry name" value="4Fe4S_Fe-S-bd"/>
</dbReference>
<dbReference type="Gene3D" id="3.40.920.10">
    <property type="entry name" value="Pyruvate-ferredoxin oxidoreductase, PFOR, domain III"/>
    <property type="match status" value="1"/>
</dbReference>
<dbReference type="EMBL" id="CAADFF010000002">
    <property type="protein sequence ID" value="VFJ86269.1"/>
    <property type="molecule type" value="Genomic_DNA"/>
</dbReference>
<gene>
    <name evidence="6" type="ORF">BECKLFY1418B_GA0070995_100263</name>
</gene>
<dbReference type="PROSITE" id="PS51379">
    <property type="entry name" value="4FE4S_FER_2"/>
    <property type="match status" value="2"/>
</dbReference>
<dbReference type="InterPro" id="IPR029061">
    <property type="entry name" value="THDP-binding"/>
</dbReference>
<dbReference type="InterPro" id="IPR033412">
    <property type="entry name" value="PFOR_II"/>
</dbReference>
<dbReference type="InterPro" id="IPR002869">
    <property type="entry name" value="Pyrv_flavodox_OxRed_cen"/>
</dbReference>
<dbReference type="CDD" id="cd07034">
    <property type="entry name" value="TPP_PYR_PFOR_IOR-alpha_like"/>
    <property type="match status" value="1"/>
</dbReference>
<feature type="domain" description="4Fe-4S ferredoxin-type" evidence="5">
    <location>
        <begin position="945"/>
        <end position="974"/>
    </location>
</feature>
<evidence type="ECO:0000313" key="6">
    <source>
        <dbReference type="EMBL" id="VFJ86269.1"/>
    </source>
</evidence>
<feature type="domain" description="4Fe-4S ferredoxin-type" evidence="5">
    <location>
        <begin position="809"/>
        <end position="839"/>
    </location>
</feature>
<evidence type="ECO:0000256" key="3">
    <source>
        <dbReference type="ARBA" id="ARBA00023004"/>
    </source>
</evidence>
<evidence type="ECO:0000259" key="5">
    <source>
        <dbReference type="PROSITE" id="PS51379"/>
    </source>
</evidence>
<dbReference type="Gene3D" id="3.40.50.970">
    <property type="match status" value="2"/>
</dbReference>
<keyword evidence="3" id="KW-0408">Iron</keyword>
<sequence length="1585" mass="174001">MPSLANSPLRLFQRLFDPEKPSKPTEYAVDTVIDGATAVAITETCLADVAALNASFPVEAATITWKAEQARKGVNCFGVPLTSRGTESPRGTLAAAMGLTMSGVRATVFLSGPDLISGQDLLVMAAGRHLPLVVHLSNRTLAAQAGALGTGHEAYHTAADSGCFTLLAANVQEAVDLTLIARRTAELSLIPGIVAMDGEQTALAVQNVSLPSSTLIRAFLGPAHEKIQAPTPAQRVIFGETRRRVPCWHDLDRPVLHGALQGPESWGLSAVAKRPYFDRHVAGILNESSLLLAQHTNRHLLAISTYRVQNADIVLVTQGSATETVQATADYMRRRRGIKIGVIGIRCLRPFPGPQIAEALRKKRIVGVLERSDTPLAADPPLTRQLRAAVNRALENACFGRHTHPHYPVISDNEQPRLRSVLFGLGGLPLRGTDLIALCEELARNMEKARPERWYKTRFRSTPPEQNTGDKEAEQVRSRIYLGFDFAKVSSVYPKRQVLLDILRRDYPEIANLGLRGQDAPPDLRPKGTLTLAIHRIPGQGAEGLAIEAAEFFQRLRKGEVRSNPGLYWERFESYCVDRLNVGPSPLRDPGDQVPVDMSIITTPRHHLFMSPIADLTERGILMIESSLDREVFWYSLPPILREGIRIKRAMLYRVPPSVGGTGFELSKERLLGALLGALGNAGKLLSPTEHLMEVRGNILQSLPHTEREARLAAFGGGIEGVHRVDYSASEPQEGLEERAIWSDEIPTTVRQLGKADETYDSLPRFWHQVGVMYQSGEAHEITPDPHLATGIIPPLTSTFRDFSNSRQILPSFDPVACTGCGDCWAHCPDSAIGPLVIGARRLIDIGVRMTRSRELRPMAIRLANDFHRMCADRNNPLGTVDELLTRIRIPSETTGGAPRDGEGKDHRGESIEKLSAEIGPIPIARTERFFTEPERGKEGSGELLSIIINPNTCKACSICIDTCEPNALTSVPQTQERIAQARRLWRIWKDLPEVAPETIARANRNPLFNAMGSLFLDRQYLLTMTGGDGAEAGSGEKIAVRFLLSAVEAHQQPLVGQFLADLEQARKDIAALIQNTVTDALPTNDLDALATGLSSVHPGQVPLTVLTKHLETAEDAGIVDTTRLRRLVELTRSLGDLRWEITNSRHGLGRARFGLAVGPGSLATWAGAYPHNPFHVPVAIDMTGETAQLAAGLFEGQLRKAIEGIRLLREAHNELDPNPAKSSSIQTGIRTGNVNTGNHPLSWQDLTPKERRLCSPVILLGNNETLGGRGLAAILWLLRSDSPFKILIVSELDLGLDAVVTATDTAGVMVDAPFAIAKTPGINIGLLALAQYRAYVAQTSVADPQHFLTSVRAAMDYTGPALLHIHAPSPERHGFPMHRTIRRARDAVRARVFPLFRYDPRVQGVFGLRIDLTGNPNPDLAWNISNGEPFTPVHWALEEGRFAERFIPVPDEEDPDTVETLPLVEYLEQDNETRANKTPTIHCTRPDGEQTLLRVDSALATATRNRRETWCILQELAGLVTPFTEEVEKRAERRAAALREVEHKMLEENHATEVTALRKTMESEMTKRLHARLMQLAGLKANSA</sequence>
<dbReference type="SUPFAM" id="SSF52518">
    <property type="entry name" value="Thiamin diphosphate-binding fold (THDP-binding)"/>
    <property type="match status" value="2"/>
</dbReference>
<dbReference type="PANTHER" id="PTHR32154:SF0">
    <property type="entry name" value="PYRUVATE-FLAVODOXIN OXIDOREDUCTASE-RELATED"/>
    <property type="match status" value="1"/>
</dbReference>
<dbReference type="InterPro" id="IPR017900">
    <property type="entry name" value="4Fe4S_Fe_S_CS"/>
</dbReference>
<evidence type="ECO:0000256" key="1">
    <source>
        <dbReference type="ARBA" id="ARBA00022723"/>
    </source>
</evidence>
<organism evidence="6">
    <name type="scientific">Candidatus Kentrum sp. LFY</name>
    <dbReference type="NCBI Taxonomy" id="2126342"/>
    <lineage>
        <taxon>Bacteria</taxon>
        <taxon>Pseudomonadati</taxon>
        <taxon>Pseudomonadota</taxon>
        <taxon>Gammaproteobacteria</taxon>
        <taxon>Candidatus Kentrum</taxon>
    </lineage>
</organism>
<keyword evidence="2" id="KW-0560">Oxidoreductase</keyword>
<dbReference type="GO" id="GO:0006979">
    <property type="term" value="P:response to oxidative stress"/>
    <property type="evidence" value="ECO:0007669"/>
    <property type="project" value="TreeGrafter"/>
</dbReference>
<dbReference type="SUPFAM" id="SSF54862">
    <property type="entry name" value="4Fe-4S ferredoxins"/>
    <property type="match status" value="1"/>
</dbReference>
<evidence type="ECO:0000256" key="2">
    <source>
        <dbReference type="ARBA" id="ARBA00023002"/>
    </source>
</evidence>
<dbReference type="GO" id="GO:0051536">
    <property type="term" value="F:iron-sulfur cluster binding"/>
    <property type="evidence" value="ECO:0007669"/>
    <property type="project" value="UniProtKB-KW"/>
</dbReference>
<keyword evidence="4" id="KW-0411">Iron-sulfur</keyword>
<dbReference type="InterPro" id="IPR050722">
    <property type="entry name" value="Pyruvate:ferred/Flavod_OxRd"/>
</dbReference>
<dbReference type="PANTHER" id="PTHR32154">
    <property type="entry name" value="PYRUVATE-FLAVODOXIN OXIDOREDUCTASE-RELATED"/>
    <property type="match status" value="1"/>
</dbReference>
<dbReference type="GO" id="GO:0046872">
    <property type="term" value="F:metal ion binding"/>
    <property type="evidence" value="ECO:0007669"/>
    <property type="project" value="UniProtKB-KW"/>
</dbReference>
<dbReference type="Gene3D" id="3.40.50.920">
    <property type="match status" value="1"/>
</dbReference>
<dbReference type="PROSITE" id="PS00198">
    <property type="entry name" value="4FE4S_FER_1"/>
    <property type="match status" value="2"/>
</dbReference>
<dbReference type="InterPro" id="IPR009014">
    <property type="entry name" value="Transketo_C/PFOR_II"/>
</dbReference>
<accession>A0A450U571</accession>
<dbReference type="InterPro" id="IPR002880">
    <property type="entry name" value="Pyrv_Fd/Flavodoxin_OxRdtase_N"/>
</dbReference>
<name>A0A450U571_9GAMM</name>
<dbReference type="Pfam" id="PF17147">
    <property type="entry name" value="PFOR_II"/>
    <property type="match status" value="1"/>
</dbReference>
<dbReference type="GO" id="GO:0016491">
    <property type="term" value="F:oxidoreductase activity"/>
    <property type="evidence" value="ECO:0007669"/>
    <property type="project" value="UniProtKB-KW"/>
</dbReference>
<keyword evidence="6" id="KW-0670">Pyruvate</keyword>
<keyword evidence="1" id="KW-0479">Metal-binding</keyword>
<reference evidence="6" key="1">
    <citation type="submission" date="2019-02" db="EMBL/GenBank/DDBJ databases">
        <authorList>
            <person name="Gruber-Vodicka R. H."/>
            <person name="Seah K. B. B."/>
        </authorList>
    </citation>
    <scope>NUCLEOTIDE SEQUENCE</scope>
    <source>
        <strain evidence="6">BECK_M7</strain>
    </source>
</reference>
<protein>
    <submittedName>
        <fullName evidence="6">Pyruvate:ferredoxin oxidoreductase</fullName>
    </submittedName>
</protein>
<dbReference type="SUPFAM" id="SSF52922">
    <property type="entry name" value="TK C-terminal domain-like"/>
    <property type="match status" value="1"/>
</dbReference>
<dbReference type="Pfam" id="PF01855">
    <property type="entry name" value="POR_N"/>
    <property type="match status" value="1"/>
</dbReference>
<evidence type="ECO:0000256" key="4">
    <source>
        <dbReference type="ARBA" id="ARBA00023014"/>
    </source>
</evidence>
<proteinExistence type="predicted"/>